<dbReference type="PROSITE" id="PS51257">
    <property type="entry name" value="PROKAR_LIPOPROTEIN"/>
    <property type="match status" value="1"/>
</dbReference>
<name>A0ABT6PA17_9BACT</name>
<accession>A0ABT6PA17</accession>
<comment type="caution">
    <text evidence="1">The sequence shown here is derived from an EMBL/GenBank/DDBJ whole genome shotgun (WGS) entry which is preliminary data.</text>
</comment>
<evidence type="ECO:0000313" key="1">
    <source>
        <dbReference type="EMBL" id="MDI1437388.1"/>
    </source>
</evidence>
<gene>
    <name evidence="1" type="ORF">QHF89_48215</name>
</gene>
<proteinExistence type="predicted"/>
<keyword evidence="2" id="KW-1185">Reference proteome</keyword>
<reference evidence="1 2" key="1">
    <citation type="submission" date="2023-04" db="EMBL/GenBank/DDBJ databases">
        <title>The genome sequence of Polyangium sorediatum DSM14670.</title>
        <authorList>
            <person name="Zhang X."/>
        </authorList>
    </citation>
    <scope>NUCLEOTIDE SEQUENCE [LARGE SCALE GENOMIC DNA]</scope>
    <source>
        <strain evidence="1 2">DSM 14670</strain>
    </source>
</reference>
<evidence type="ECO:0000313" key="2">
    <source>
        <dbReference type="Proteomes" id="UP001160301"/>
    </source>
</evidence>
<organism evidence="1 2">
    <name type="scientific">Polyangium sorediatum</name>
    <dbReference type="NCBI Taxonomy" id="889274"/>
    <lineage>
        <taxon>Bacteria</taxon>
        <taxon>Pseudomonadati</taxon>
        <taxon>Myxococcota</taxon>
        <taxon>Polyangia</taxon>
        <taxon>Polyangiales</taxon>
        <taxon>Polyangiaceae</taxon>
        <taxon>Polyangium</taxon>
    </lineage>
</organism>
<protein>
    <recommendedName>
        <fullName evidence="3">Lipoprotein</fullName>
    </recommendedName>
</protein>
<dbReference type="EMBL" id="JARZHI010000123">
    <property type="protein sequence ID" value="MDI1437388.1"/>
    <property type="molecule type" value="Genomic_DNA"/>
</dbReference>
<dbReference type="Proteomes" id="UP001160301">
    <property type="component" value="Unassembled WGS sequence"/>
</dbReference>
<sequence>MRRTSVVVTLGLMTILFGCSNDPPPSGGPGGAGGMGGVGGAGGMGGIGGAGGAGGVGGACTPVDDGNPCTIDTCEEGSAVHDPAPAGTPCAGSGSWCDGMGTCVQCLAPSDCPDVDELCQTRTCLMGQCGVDFTPAGTAHSLQITGNCQVDLCDGQGGTKSQADDTDLPNDNNPCTDDLCMGGVPLLVDKPEGAPCGANHQCNAFGICVG</sequence>
<evidence type="ECO:0008006" key="3">
    <source>
        <dbReference type="Google" id="ProtNLM"/>
    </source>
</evidence>
<dbReference type="RefSeq" id="WP_136972325.1">
    <property type="nucleotide sequence ID" value="NZ_JARZHI010000123.1"/>
</dbReference>